<gene>
    <name evidence="2" type="ORF">SAMN05421686_11712</name>
</gene>
<evidence type="ECO:0000313" key="3">
    <source>
        <dbReference type="Proteomes" id="UP000185639"/>
    </source>
</evidence>
<evidence type="ECO:0000313" key="2">
    <source>
        <dbReference type="EMBL" id="SIT19749.1"/>
    </source>
</evidence>
<accession>A0A1N7QAK2</accession>
<proteinExistence type="predicted"/>
<organism evidence="2 3">
    <name type="scientific">Thalassolituus maritimus</name>
    <dbReference type="NCBI Taxonomy" id="484498"/>
    <lineage>
        <taxon>Bacteria</taxon>
        <taxon>Pseudomonadati</taxon>
        <taxon>Pseudomonadota</taxon>
        <taxon>Gammaproteobacteria</taxon>
        <taxon>Oceanospirillales</taxon>
        <taxon>Oceanospirillaceae</taxon>
        <taxon>Thalassolituus</taxon>
    </lineage>
</organism>
<dbReference type="Proteomes" id="UP000185639">
    <property type="component" value="Unassembled WGS sequence"/>
</dbReference>
<keyword evidence="3" id="KW-1185">Reference proteome</keyword>
<dbReference type="STRING" id="484498.SAMN05421686_11712"/>
<feature type="region of interest" description="Disordered" evidence="1">
    <location>
        <begin position="98"/>
        <end position="131"/>
    </location>
</feature>
<name>A0A1N7QAK2_9GAMM</name>
<dbReference type="EMBL" id="FTOH01000017">
    <property type="protein sequence ID" value="SIT19749.1"/>
    <property type="molecule type" value="Genomic_DNA"/>
</dbReference>
<evidence type="ECO:0000256" key="1">
    <source>
        <dbReference type="SAM" id="MobiDB-lite"/>
    </source>
</evidence>
<reference evidence="3" key="1">
    <citation type="submission" date="2017-01" db="EMBL/GenBank/DDBJ databases">
        <authorList>
            <person name="Varghese N."/>
            <person name="Submissions S."/>
        </authorList>
    </citation>
    <scope>NUCLEOTIDE SEQUENCE [LARGE SCALE GENOMIC DNA]</scope>
    <source>
        <strain evidence="3">DSM 24913</strain>
    </source>
</reference>
<sequence>MLNQVRNVLLGFIVLSISLHARTDDENFLVESFLGKLVQKHNIEINYSPSVNYIRLDNPGELPLDQAVRLLSGHFNVITTYQDKQLVQLDILPKGSSDRSDMMTLKPDQGLIPLSTRSHPTLKETPPQPLPLSPFFIGKKNRTATIDALKKVRKNDPERYHQLRFRYGPKIIREVEKAPED</sequence>
<dbReference type="RefSeq" id="WP_076518153.1">
    <property type="nucleotide sequence ID" value="NZ_FTOH01000017.1"/>
</dbReference>
<protein>
    <submittedName>
        <fullName evidence="2">Uncharacterized protein</fullName>
    </submittedName>
</protein>
<dbReference type="AlphaFoldDB" id="A0A1N7QAK2"/>